<reference evidence="1" key="1">
    <citation type="submission" date="2014-07" db="EMBL/GenBank/DDBJ databases">
        <authorList>
            <person name="Hornung V.Bastian."/>
        </authorList>
    </citation>
    <scope>NUCLEOTIDE SEQUENCE</scope>
    <source>
        <strain evidence="1">PCE-S</strain>
    </source>
</reference>
<evidence type="ECO:0000313" key="1">
    <source>
        <dbReference type="EMBL" id="CDV96413.1"/>
    </source>
</evidence>
<accession>A0A098AV05</accession>
<dbReference type="RefSeq" id="WP_208926897.1">
    <property type="nucleotide sequence ID" value="NZ_LK996039.1"/>
</dbReference>
<gene>
    <name evidence="1" type="ORF">DPCES_5415</name>
</gene>
<name>A0A098AV05_DESHA</name>
<dbReference type="EMBL" id="LK996039">
    <property type="protein sequence ID" value="CDV96413.1"/>
    <property type="molecule type" value="Genomic_DNA"/>
</dbReference>
<dbReference type="PATRIC" id="fig|49338.4.peg.5828"/>
<organism evidence="1">
    <name type="scientific">Desulfitobacterium hafniense</name>
    <name type="common">Desulfitobacterium frappieri</name>
    <dbReference type="NCBI Taxonomy" id="49338"/>
    <lineage>
        <taxon>Bacteria</taxon>
        <taxon>Bacillati</taxon>
        <taxon>Bacillota</taxon>
        <taxon>Clostridia</taxon>
        <taxon>Eubacteriales</taxon>
        <taxon>Desulfitobacteriaceae</taxon>
        <taxon>Desulfitobacterium</taxon>
    </lineage>
</organism>
<protein>
    <recommendedName>
        <fullName evidence="2">DUF4145 domain-containing protein</fullName>
    </recommendedName>
</protein>
<proteinExistence type="predicted"/>
<evidence type="ECO:0008006" key="2">
    <source>
        <dbReference type="Google" id="ProtNLM"/>
    </source>
</evidence>
<sequence length="243" mass="27627">MVSKKDEIKQQLEQLYQEAITMSKEIDAGKRLTLQKYQVWYSKSIAVIKQLLPERLHEFTEYYKLDKRKDISVVTYTISDYFMGISVSRGGVELFSSNEVFQTKFAHQVTILGSALSRIDYILTDIKGVLEAELFDNELEGANQLLKAGHVRPAGTLAGVLLEKHLANVCNYHGLKISKKNPTLADLNEALKNGDVIDVPNWRWIQRLGDIRNLCAHAKDREPTKDEVFELVNGVDKAIKTIF</sequence>
<dbReference type="AlphaFoldDB" id="A0A098AV05"/>